<reference evidence="1" key="1">
    <citation type="journal article" date="2020" name="mSystems">
        <title>Genome- and Community-Level Interaction Insights into Carbon Utilization and Element Cycling Functions of Hydrothermarchaeota in Hydrothermal Sediment.</title>
        <authorList>
            <person name="Zhou Z."/>
            <person name="Liu Y."/>
            <person name="Xu W."/>
            <person name="Pan J."/>
            <person name="Luo Z.H."/>
            <person name="Li M."/>
        </authorList>
    </citation>
    <scope>NUCLEOTIDE SEQUENCE [LARGE SCALE GENOMIC DNA]</scope>
    <source>
        <strain evidence="1">SpSt-8</strain>
    </source>
</reference>
<evidence type="ECO:0000313" key="1">
    <source>
        <dbReference type="EMBL" id="HGB24541.1"/>
    </source>
</evidence>
<proteinExistence type="predicted"/>
<organism evidence="1">
    <name type="scientific">Thermofilum pendens</name>
    <dbReference type="NCBI Taxonomy" id="2269"/>
    <lineage>
        <taxon>Archaea</taxon>
        <taxon>Thermoproteota</taxon>
        <taxon>Thermoprotei</taxon>
        <taxon>Thermofilales</taxon>
        <taxon>Thermofilaceae</taxon>
        <taxon>Thermofilum</taxon>
    </lineage>
</organism>
<sequence length="90" mass="10057">MKGLSARKVDSKGRVYLSRGLRGLELYMLEIDGVILLSPSRERILSVIEKLSARSALKEYLALLEELGEPTPKEVEELARARAWRSAEGS</sequence>
<comment type="caution">
    <text evidence="1">The sequence shown here is derived from an EMBL/GenBank/DDBJ whole genome shotgun (WGS) entry which is preliminary data.</text>
</comment>
<accession>A0A7C3WKZ6</accession>
<name>A0A7C3WKZ6_THEPE</name>
<dbReference type="AlphaFoldDB" id="A0A7C3WKZ6"/>
<protein>
    <recommendedName>
        <fullName evidence="2">VapB-type antitoxin</fullName>
    </recommendedName>
</protein>
<gene>
    <name evidence="1" type="ORF">ENV88_00485</name>
</gene>
<dbReference type="EMBL" id="DTIB01000015">
    <property type="protein sequence ID" value="HGB24541.1"/>
    <property type="molecule type" value="Genomic_DNA"/>
</dbReference>
<evidence type="ECO:0008006" key="2">
    <source>
        <dbReference type="Google" id="ProtNLM"/>
    </source>
</evidence>